<keyword evidence="6" id="KW-1185">Reference proteome</keyword>
<feature type="domain" description="BEN" evidence="4">
    <location>
        <begin position="50"/>
        <end position="184"/>
    </location>
</feature>
<reference evidence="6" key="1">
    <citation type="journal article" date="2015" name="Proc. Natl. Acad. Sci. U.S.A.">
        <title>Genome sequence of the Asian Tiger mosquito, Aedes albopictus, reveals insights into its biology, genetics, and evolution.</title>
        <authorList>
            <person name="Chen X.G."/>
            <person name="Jiang X."/>
            <person name="Gu J."/>
            <person name="Xu M."/>
            <person name="Wu Y."/>
            <person name="Deng Y."/>
            <person name="Zhang C."/>
            <person name="Bonizzoni M."/>
            <person name="Dermauw W."/>
            <person name="Vontas J."/>
            <person name="Armbruster P."/>
            <person name="Huang X."/>
            <person name="Yang Y."/>
            <person name="Zhang H."/>
            <person name="He W."/>
            <person name="Peng H."/>
            <person name="Liu Y."/>
            <person name="Wu K."/>
            <person name="Chen J."/>
            <person name="Lirakis M."/>
            <person name="Topalis P."/>
            <person name="Van Leeuwen T."/>
            <person name="Hall A.B."/>
            <person name="Jiang X."/>
            <person name="Thorpe C."/>
            <person name="Mueller R.L."/>
            <person name="Sun C."/>
            <person name="Waterhouse R.M."/>
            <person name="Yan G."/>
            <person name="Tu Z.J."/>
            <person name="Fang X."/>
            <person name="James A.A."/>
        </authorList>
    </citation>
    <scope>NUCLEOTIDE SEQUENCE [LARGE SCALE GENOMIC DNA]</scope>
    <source>
        <strain evidence="6">Foshan</strain>
    </source>
</reference>
<dbReference type="PANTHER" id="PTHR31665:SF0">
    <property type="entry name" value="FLYWCH FAMILY MEMBER 2"/>
    <property type="match status" value="1"/>
</dbReference>
<evidence type="ECO:0000256" key="2">
    <source>
        <dbReference type="ARBA" id="ARBA00022771"/>
    </source>
</evidence>
<evidence type="ECO:0000256" key="1">
    <source>
        <dbReference type="ARBA" id="ARBA00022723"/>
    </source>
</evidence>
<name>A0ABM1XLR1_AEDAL</name>
<dbReference type="GeneID" id="134284062"/>
<evidence type="ECO:0000313" key="5">
    <source>
        <dbReference type="EnsemblMetazoa" id="AALFPA23_000811.P38265"/>
    </source>
</evidence>
<accession>A0ABM1XLR1</accession>
<protein>
    <recommendedName>
        <fullName evidence="4">BEN domain-containing protein</fullName>
    </recommendedName>
</protein>
<sequence>METSTTYPKIEIISQIRLHPPQNPTISQLHGLLRGSSVGGVPEKVPLYSGSDIYIALEDLVKIYSSNPALYTARLMDIIFGREILNNACIEPAGNEDDLEQLDSHKLRYMIGSPKVSAAKFGYTQKGRAMLLYNGYAYIKDRQAQKSCNWKCSLFGKLKCRARAVTKEVNGRQMMKITKPLHNHTRDVYSFDKYIVFVVNNVGGLQICVDGYPFIRSRTTDEVQYWKTARLSSSCLLKRRYAGTQIEYRGRDVTFSPSCRGMPKMTLEGYVYIRNAGNATKTYWLCERGKRFKCRTRAITYRGTGHTSNPTFNRLLFIKGQRGPKLIFDGYSFNRNKGHSQTTYWRCTKHQSLGCKAKLVTTNLGKKISIGTLVHCHKADYSQLI</sequence>
<keyword evidence="1" id="KW-0479">Metal-binding</keyword>
<organism evidence="5 6">
    <name type="scientific">Aedes albopictus</name>
    <name type="common">Asian tiger mosquito</name>
    <name type="synonym">Stegomyia albopicta</name>
    <dbReference type="NCBI Taxonomy" id="7160"/>
    <lineage>
        <taxon>Eukaryota</taxon>
        <taxon>Metazoa</taxon>
        <taxon>Ecdysozoa</taxon>
        <taxon>Arthropoda</taxon>
        <taxon>Hexapoda</taxon>
        <taxon>Insecta</taxon>
        <taxon>Pterygota</taxon>
        <taxon>Neoptera</taxon>
        <taxon>Endopterygota</taxon>
        <taxon>Diptera</taxon>
        <taxon>Nematocera</taxon>
        <taxon>Culicoidea</taxon>
        <taxon>Culicidae</taxon>
        <taxon>Culicinae</taxon>
        <taxon>Aedini</taxon>
        <taxon>Aedes</taxon>
        <taxon>Stegomyia</taxon>
    </lineage>
</organism>
<dbReference type="Proteomes" id="UP000069940">
    <property type="component" value="Unassembled WGS sequence"/>
</dbReference>
<dbReference type="EnsemblMetazoa" id="AALFPA23_000811.R38265">
    <property type="protein sequence ID" value="AALFPA23_000811.P38265"/>
    <property type="gene ID" value="AALFPA23_000811"/>
</dbReference>
<reference evidence="5" key="2">
    <citation type="submission" date="2025-05" db="UniProtKB">
        <authorList>
            <consortium name="EnsemblMetazoa"/>
        </authorList>
    </citation>
    <scope>IDENTIFICATION</scope>
    <source>
        <strain evidence="5">Foshan</strain>
    </source>
</reference>
<keyword evidence="3" id="KW-0862">Zinc</keyword>
<evidence type="ECO:0000259" key="4">
    <source>
        <dbReference type="PROSITE" id="PS51457"/>
    </source>
</evidence>
<dbReference type="InterPro" id="IPR040312">
    <property type="entry name" value="FWCH1/FWCH2"/>
</dbReference>
<evidence type="ECO:0000256" key="3">
    <source>
        <dbReference type="ARBA" id="ARBA00022833"/>
    </source>
</evidence>
<proteinExistence type="predicted"/>
<evidence type="ECO:0000313" key="6">
    <source>
        <dbReference type="Proteomes" id="UP000069940"/>
    </source>
</evidence>
<keyword evidence="2" id="KW-0863">Zinc-finger</keyword>
<dbReference type="Pfam" id="PF04500">
    <property type="entry name" value="FLYWCH"/>
    <property type="match status" value="3"/>
</dbReference>
<dbReference type="PANTHER" id="PTHR31665">
    <property type="entry name" value="FLYWCH FAMILY MEMBER 2-RELATED"/>
    <property type="match status" value="1"/>
</dbReference>
<dbReference type="InterPro" id="IPR018379">
    <property type="entry name" value="BEN_domain"/>
</dbReference>
<dbReference type="PROSITE" id="PS51457">
    <property type="entry name" value="BEN"/>
    <property type="match status" value="1"/>
</dbReference>
<dbReference type="Gene3D" id="2.20.25.240">
    <property type="match status" value="3"/>
</dbReference>
<dbReference type="RefSeq" id="XP_062698270.1">
    <property type="nucleotide sequence ID" value="XM_062842286.1"/>
</dbReference>
<dbReference type="InterPro" id="IPR007588">
    <property type="entry name" value="Znf_FLYWCH"/>
</dbReference>